<reference evidence="1 2" key="1">
    <citation type="submission" date="2016-07" db="EMBL/GenBank/DDBJ databases">
        <title>Pervasive Adenine N6-methylation of Active Genes in Fungi.</title>
        <authorList>
            <consortium name="DOE Joint Genome Institute"/>
            <person name="Mondo S.J."/>
            <person name="Dannebaum R.O."/>
            <person name="Kuo R.C."/>
            <person name="Labutti K."/>
            <person name="Haridas S."/>
            <person name="Kuo A."/>
            <person name="Salamov A."/>
            <person name="Ahrendt S.R."/>
            <person name="Lipzen A."/>
            <person name="Sullivan W."/>
            <person name="Andreopoulos W.B."/>
            <person name="Clum A."/>
            <person name="Lindquist E."/>
            <person name="Daum C."/>
            <person name="Ramamoorthy G.K."/>
            <person name="Gryganskyi A."/>
            <person name="Culley D."/>
            <person name="Magnuson J.K."/>
            <person name="James T.Y."/>
            <person name="O'Malley M.A."/>
            <person name="Stajich J.E."/>
            <person name="Spatafora J.W."/>
            <person name="Visel A."/>
            <person name="Grigoriev I.V."/>
        </authorList>
    </citation>
    <scope>NUCLEOTIDE SEQUENCE [LARGE SCALE GENOMIC DNA]</scope>
    <source>
        <strain evidence="1 2">CBS 129021</strain>
    </source>
</reference>
<dbReference type="OrthoDB" id="10042665at2759"/>
<comment type="caution">
    <text evidence="1">The sequence shown here is derived from an EMBL/GenBank/DDBJ whole genome shotgun (WGS) entry which is preliminary data.</text>
</comment>
<dbReference type="InParanoid" id="A0A1Y2DGA8"/>
<dbReference type="AlphaFoldDB" id="A0A1Y2DGA8"/>
<proteinExistence type="predicted"/>
<organism evidence="1 2">
    <name type="scientific">Pseudomassariella vexata</name>
    <dbReference type="NCBI Taxonomy" id="1141098"/>
    <lineage>
        <taxon>Eukaryota</taxon>
        <taxon>Fungi</taxon>
        <taxon>Dikarya</taxon>
        <taxon>Ascomycota</taxon>
        <taxon>Pezizomycotina</taxon>
        <taxon>Sordariomycetes</taxon>
        <taxon>Xylariomycetidae</taxon>
        <taxon>Amphisphaeriales</taxon>
        <taxon>Pseudomassariaceae</taxon>
        <taxon>Pseudomassariella</taxon>
    </lineage>
</organism>
<dbReference type="STRING" id="1141098.A0A1Y2DGA8"/>
<dbReference type="RefSeq" id="XP_040710854.1">
    <property type="nucleotide sequence ID" value="XM_040862791.1"/>
</dbReference>
<name>A0A1Y2DGA8_9PEZI</name>
<gene>
    <name evidence="1" type="ORF">BCR38DRAFT_468884</name>
</gene>
<dbReference type="EMBL" id="MCFJ01000018">
    <property type="protein sequence ID" value="ORY57725.1"/>
    <property type="molecule type" value="Genomic_DNA"/>
</dbReference>
<evidence type="ECO:0008006" key="3">
    <source>
        <dbReference type="Google" id="ProtNLM"/>
    </source>
</evidence>
<evidence type="ECO:0000313" key="2">
    <source>
        <dbReference type="Proteomes" id="UP000193689"/>
    </source>
</evidence>
<dbReference type="SUPFAM" id="SSF52540">
    <property type="entry name" value="P-loop containing nucleoside triphosphate hydrolases"/>
    <property type="match status" value="1"/>
</dbReference>
<keyword evidence="2" id="KW-1185">Reference proteome</keyword>
<dbReference type="Proteomes" id="UP000193689">
    <property type="component" value="Unassembled WGS sequence"/>
</dbReference>
<accession>A0A1Y2DGA8</accession>
<dbReference type="PANTHER" id="PTHR46411">
    <property type="entry name" value="FAMILY ATPASE, PUTATIVE-RELATED"/>
    <property type="match status" value="1"/>
</dbReference>
<sequence length="164" mass="18766">MLCEGPGTEKTLTAKSIAEEQERPLYIVAGGEIGTEPTGIEKQKNQTADSNSTLMLCWSLVRLDEADTTSVLKYHDGFVILSTDRVGIFGEVFKSLIQLALGYSNLDENQRKKIWSNYIRNQRRQIRNMPTMARHLAMIRSQMLTYQHILHAVELVTEFKQYLE</sequence>
<dbReference type="GeneID" id="63779003"/>
<protein>
    <recommendedName>
        <fullName evidence="3">ATPase AAA-type core domain-containing protein</fullName>
    </recommendedName>
</protein>
<dbReference type="PANTHER" id="PTHR46411:SF2">
    <property type="entry name" value="AAA+ ATPASE DOMAIN-CONTAINING PROTEIN"/>
    <property type="match status" value="1"/>
</dbReference>
<dbReference type="InterPro" id="IPR027417">
    <property type="entry name" value="P-loop_NTPase"/>
</dbReference>
<evidence type="ECO:0000313" key="1">
    <source>
        <dbReference type="EMBL" id="ORY57725.1"/>
    </source>
</evidence>